<dbReference type="Proteomes" id="UP001139125">
    <property type="component" value="Unassembled WGS sequence"/>
</dbReference>
<proteinExistence type="inferred from homology"/>
<comment type="similarity">
    <text evidence="1">Belongs to the short-chain dehydrogenases/reductases (SDR) family.</text>
</comment>
<dbReference type="GO" id="GO:0016020">
    <property type="term" value="C:membrane"/>
    <property type="evidence" value="ECO:0007669"/>
    <property type="project" value="TreeGrafter"/>
</dbReference>
<sequence>MNILITGATSGIGKELALQLTSKGHKVGLMGRRTERLQELKDEIGDIAFIRTLDVTNHEKAEEVYNSLIDEMGGMDVMILNAGIGRIQMLPPWEAESKLIEVNALAFAHGCHFAMDYFRNRESGHIVGMSSMAALLAHHRAAAYTASKHFISNYMKGYRQKAKRMNADITITEIRPGYVWTEMTERAKGMFWVAPVEKAVSQMVTGIEKRKNYVYVTKRWQLLAWVAKLVPEWVWDRL</sequence>
<dbReference type="PRINTS" id="PR00081">
    <property type="entry name" value="GDHRDH"/>
</dbReference>
<name>A0A9X2L4W2_9BACT</name>
<dbReference type="PROSITE" id="PS00061">
    <property type="entry name" value="ADH_SHORT"/>
    <property type="match status" value="1"/>
</dbReference>
<evidence type="ECO:0000256" key="1">
    <source>
        <dbReference type="ARBA" id="ARBA00006484"/>
    </source>
</evidence>
<dbReference type="InterPro" id="IPR020904">
    <property type="entry name" value="Sc_DH/Rdtase_CS"/>
</dbReference>
<dbReference type="GO" id="GO:0016491">
    <property type="term" value="F:oxidoreductase activity"/>
    <property type="evidence" value="ECO:0007669"/>
    <property type="project" value="UniProtKB-KW"/>
</dbReference>
<reference evidence="3" key="1">
    <citation type="submission" date="2022-06" db="EMBL/GenBank/DDBJ databases">
        <title>Gracilimonas sp. CAU 1638 isolated from sea sediment.</title>
        <authorList>
            <person name="Kim W."/>
        </authorList>
    </citation>
    <scope>NUCLEOTIDE SEQUENCE</scope>
    <source>
        <strain evidence="3">CAU 1638</strain>
    </source>
</reference>
<organism evidence="3 4">
    <name type="scientific">Gracilimonas sediminicola</name>
    <dbReference type="NCBI Taxonomy" id="2952158"/>
    <lineage>
        <taxon>Bacteria</taxon>
        <taxon>Pseudomonadati</taxon>
        <taxon>Balneolota</taxon>
        <taxon>Balneolia</taxon>
        <taxon>Balneolales</taxon>
        <taxon>Balneolaceae</taxon>
        <taxon>Gracilimonas</taxon>
    </lineage>
</organism>
<dbReference type="InterPro" id="IPR036291">
    <property type="entry name" value="NAD(P)-bd_dom_sf"/>
</dbReference>
<dbReference type="PANTHER" id="PTHR44196:SF3">
    <property type="entry name" value="SHORT CHAIN DEHYDROGENASE FAMILY PROTEIN"/>
    <property type="match status" value="1"/>
</dbReference>
<dbReference type="Pfam" id="PF00106">
    <property type="entry name" value="adh_short"/>
    <property type="match status" value="1"/>
</dbReference>
<accession>A0A9X2L4W2</accession>
<dbReference type="RefSeq" id="WP_255135287.1">
    <property type="nucleotide sequence ID" value="NZ_JANDBC010000002.1"/>
</dbReference>
<dbReference type="AlphaFoldDB" id="A0A9X2L4W2"/>
<dbReference type="PANTHER" id="PTHR44196">
    <property type="entry name" value="DEHYDROGENASE/REDUCTASE SDR FAMILY MEMBER 7B"/>
    <property type="match status" value="1"/>
</dbReference>
<dbReference type="InterPro" id="IPR002347">
    <property type="entry name" value="SDR_fam"/>
</dbReference>
<protein>
    <submittedName>
        <fullName evidence="3">SDR family NAD(P)-dependent oxidoreductase</fullName>
    </submittedName>
</protein>
<dbReference type="EMBL" id="JANDBC010000002">
    <property type="protein sequence ID" value="MCP9292403.1"/>
    <property type="molecule type" value="Genomic_DNA"/>
</dbReference>
<gene>
    <name evidence="3" type="ORF">NM125_12520</name>
</gene>
<dbReference type="SUPFAM" id="SSF51735">
    <property type="entry name" value="NAD(P)-binding Rossmann-fold domains"/>
    <property type="match status" value="1"/>
</dbReference>
<evidence type="ECO:0000313" key="4">
    <source>
        <dbReference type="Proteomes" id="UP001139125"/>
    </source>
</evidence>
<evidence type="ECO:0000313" key="3">
    <source>
        <dbReference type="EMBL" id="MCP9292403.1"/>
    </source>
</evidence>
<dbReference type="Gene3D" id="3.40.50.720">
    <property type="entry name" value="NAD(P)-binding Rossmann-like Domain"/>
    <property type="match status" value="1"/>
</dbReference>
<comment type="caution">
    <text evidence="3">The sequence shown here is derived from an EMBL/GenBank/DDBJ whole genome shotgun (WGS) entry which is preliminary data.</text>
</comment>
<keyword evidence="4" id="KW-1185">Reference proteome</keyword>
<keyword evidence="2" id="KW-0560">Oxidoreductase</keyword>
<evidence type="ECO:0000256" key="2">
    <source>
        <dbReference type="ARBA" id="ARBA00023002"/>
    </source>
</evidence>